<reference evidence="10 11" key="2">
    <citation type="journal article" date="2010" name="J. Bacteriol.">
        <title>Genome sequence of the polysaccharide-degrading, thermophilic anaerobe Spirochaeta thermophila DSM 6192.</title>
        <authorList>
            <person name="Angelov A."/>
            <person name="Liebl S."/>
            <person name="Ballschmiter M."/>
            <person name="Bomeke M."/>
            <person name="Lehmann R."/>
            <person name="Liesegang H."/>
            <person name="Daniel R."/>
            <person name="Liebl W."/>
        </authorList>
    </citation>
    <scope>NUCLEOTIDE SEQUENCE [LARGE SCALE GENOMIC DNA]</scope>
    <source>
        <strain evidence="11">ATCC 49972 / DSM 6192 / RI 19.B1</strain>
    </source>
</reference>
<dbReference type="SMART" id="SM00650">
    <property type="entry name" value="rADc"/>
    <property type="match status" value="1"/>
</dbReference>
<feature type="binding site" evidence="7 8">
    <location>
        <position position="30"/>
    </location>
    <ligand>
        <name>S-adenosyl-L-methionine</name>
        <dbReference type="ChEBI" id="CHEBI:59789"/>
    </ligand>
</feature>
<dbReference type="InterPro" id="IPR023165">
    <property type="entry name" value="rRNA_Ade_diMease-like_C"/>
</dbReference>
<keyword evidence="3 7" id="KW-0489">Methyltransferase</keyword>
<evidence type="ECO:0000313" key="11">
    <source>
        <dbReference type="Proteomes" id="UP000001296"/>
    </source>
</evidence>
<dbReference type="NCBIfam" id="TIGR00755">
    <property type="entry name" value="ksgA"/>
    <property type="match status" value="1"/>
</dbReference>
<keyword evidence="2 7" id="KW-0698">rRNA processing</keyword>
<dbReference type="PROSITE" id="PS01131">
    <property type="entry name" value="RRNA_A_DIMETH"/>
    <property type="match status" value="1"/>
</dbReference>
<evidence type="ECO:0000256" key="6">
    <source>
        <dbReference type="ARBA" id="ARBA00022884"/>
    </source>
</evidence>
<evidence type="ECO:0000256" key="2">
    <source>
        <dbReference type="ARBA" id="ARBA00022552"/>
    </source>
</evidence>
<dbReference type="CDD" id="cd02440">
    <property type="entry name" value="AdoMet_MTases"/>
    <property type="match status" value="1"/>
</dbReference>
<dbReference type="GO" id="GO:0003723">
    <property type="term" value="F:RNA binding"/>
    <property type="evidence" value="ECO:0007669"/>
    <property type="project" value="UniProtKB-UniRule"/>
</dbReference>
<accession>E0RS28</accession>
<dbReference type="AlphaFoldDB" id="E0RS28"/>
<evidence type="ECO:0000256" key="7">
    <source>
        <dbReference type="HAMAP-Rule" id="MF_00607"/>
    </source>
</evidence>
<dbReference type="PROSITE" id="PS51689">
    <property type="entry name" value="SAM_RNA_A_N6_MT"/>
    <property type="match status" value="1"/>
</dbReference>
<keyword evidence="6 7" id="KW-0694">RNA-binding</keyword>
<dbReference type="SUPFAM" id="SSF53335">
    <property type="entry name" value="S-adenosyl-L-methionine-dependent methyltransferases"/>
    <property type="match status" value="1"/>
</dbReference>
<feature type="binding site" evidence="7 8">
    <location>
        <position position="55"/>
    </location>
    <ligand>
        <name>S-adenosyl-L-methionine</name>
        <dbReference type="ChEBI" id="CHEBI:59789"/>
    </ligand>
</feature>
<dbReference type="HOGENOM" id="CLU_041220_0_2_12"/>
<dbReference type="InterPro" id="IPR011530">
    <property type="entry name" value="rRNA_adenine_dimethylase"/>
</dbReference>
<dbReference type="eggNOG" id="COG0030">
    <property type="taxonomic scope" value="Bacteria"/>
</dbReference>
<comment type="similarity">
    <text evidence="7">Belongs to the class I-like SAM-binding methyltransferase superfamily. rRNA adenine N(6)-methyltransferase family. RsmA subfamily.</text>
</comment>
<keyword evidence="1 7" id="KW-0963">Cytoplasm</keyword>
<evidence type="ECO:0000256" key="8">
    <source>
        <dbReference type="PROSITE-ProRule" id="PRU01026"/>
    </source>
</evidence>
<dbReference type="GO" id="GO:0052908">
    <property type="term" value="F:16S rRNA (adenine(1518)-N(6)/adenine(1519)-N(6))-dimethyltransferase activity"/>
    <property type="evidence" value="ECO:0007669"/>
    <property type="project" value="UniProtKB-EC"/>
</dbReference>
<dbReference type="PANTHER" id="PTHR11727">
    <property type="entry name" value="DIMETHYLADENOSINE TRANSFERASE"/>
    <property type="match status" value="1"/>
</dbReference>
<dbReference type="Proteomes" id="UP000001296">
    <property type="component" value="Chromosome"/>
</dbReference>
<keyword evidence="5 7" id="KW-0949">S-adenosyl-L-methionine</keyword>
<comment type="subcellular location">
    <subcellularLocation>
        <location evidence="7">Cytoplasm</location>
    </subcellularLocation>
</comment>
<feature type="binding site" evidence="7 8">
    <location>
        <position position="28"/>
    </location>
    <ligand>
        <name>S-adenosyl-L-methionine</name>
        <dbReference type="ChEBI" id="CHEBI:59789"/>
    </ligand>
</feature>
<evidence type="ECO:0000313" key="10">
    <source>
        <dbReference type="EMBL" id="ADN01815.1"/>
    </source>
</evidence>
<protein>
    <recommendedName>
        <fullName evidence="7">Ribosomal RNA small subunit methyltransferase A</fullName>
        <ecNumber evidence="7">2.1.1.182</ecNumber>
    </recommendedName>
    <alternativeName>
        <fullName evidence="7">16S rRNA (adenine(1518)-N(6)/adenine(1519)-N(6))-dimethyltransferase</fullName>
    </alternativeName>
    <alternativeName>
        <fullName evidence="7">16S rRNA dimethyladenosine transferase</fullName>
    </alternativeName>
    <alternativeName>
        <fullName evidence="7">16S rRNA dimethylase</fullName>
    </alternativeName>
    <alternativeName>
        <fullName evidence="7">S-adenosylmethionine-6-N', N'-adenosyl(rRNA) dimethyltransferase</fullName>
    </alternativeName>
</protein>
<proteinExistence type="inferred from homology"/>
<evidence type="ECO:0000256" key="1">
    <source>
        <dbReference type="ARBA" id="ARBA00022490"/>
    </source>
</evidence>
<feature type="binding site" evidence="7 8">
    <location>
        <position position="100"/>
    </location>
    <ligand>
        <name>S-adenosyl-L-methionine</name>
        <dbReference type="ChEBI" id="CHEBI:59789"/>
    </ligand>
</feature>
<dbReference type="EC" id="2.1.1.182" evidence="7"/>
<evidence type="ECO:0000256" key="3">
    <source>
        <dbReference type="ARBA" id="ARBA00022603"/>
    </source>
</evidence>
<dbReference type="InterPro" id="IPR020596">
    <property type="entry name" value="rRNA_Ade_Mease_Trfase_CS"/>
</dbReference>
<evidence type="ECO:0000259" key="9">
    <source>
        <dbReference type="SMART" id="SM00650"/>
    </source>
</evidence>
<dbReference type="Pfam" id="PF00398">
    <property type="entry name" value="RrnaAD"/>
    <property type="match status" value="1"/>
</dbReference>
<name>E0RS28_WINT6</name>
<dbReference type="InterPro" id="IPR020598">
    <property type="entry name" value="rRNA_Ade_methylase_Trfase_N"/>
</dbReference>
<dbReference type="Gene3D" id="1.10.8.100">
    <property type="entry name" value="Ribosomal RNA adenine dimethylase-like, domain 2"/>
    <property type="match status" value="1"/>
</dbReference>
<feature type="binding site" evidence="7 8">
    <location>
        <position position="76"/>
    </location>
    <ligand>
        <name>S-adenosyl-L-methionine</name>
        <dbReference type="ChEBI" id="CHEBI:59789"/>
    </ligand>
</feature>
<comment type="catalytic activity">
    <reaction evidence="7">
        <text>adenosine(1518)/adenosine(1519) in 16S rRNA + 4 S-adenosyl-L-methionine = N(6)-dimethyladenosine(1518)/N(6)-dimethyladenosine(1519) in 16S rRNA + 4 S-adenosyl-L-homocysteine + 4 H(+)</text>
        <dbReference type="Rhea" id="RHEA:19609"/>
        <dbReference type="Rhea" id="RHEA-COMP:10232"/>
        <dbReference type="Rhea" id="RHEA-COMP:10233"/>
        <dbReference type="ChEBI" id="CHEBI:15378"/>
        <dbReference type="ChEBI" id="CHEBI:57856"/>
        <dbReference type="ChEBI" id="CHEBI:59789"/>
        <dbReference type="ChEBI" id="CHEBI:74411"/>
        <dbReference type="ChEBI" id="CHEBI:74493"/>
        <dbReference type="EC" id="2.1.1.182"/>
    </reaction>
</comment>
<organism evidence="10 11">
    <name type="scientific">Winmispira thermophila (strain ATCC 49972 / DSM 6192 / RI 19.B1)</name>
    <name type="common">Spirochaeta thermophila</name>
    <dbReference type="NCBI Taxonomy" id="665571"/>
    <lineage>
        <taxon>Bacteria</taxon>
        <taxon>Pseudomonadati</taxon>
        <taxon>Spirochaetota</taxon>
        <taxon>Spirochaetia</taxon>
        <taxon>Winmispirales</taxon>
        <taxon>Winmispiraceae</taxon>
        <taxon>Winmispira</taxon>
    </lineage>
</organism>
<dbReference type="PANTHER" id="PTHR11727:SF7">
    <property type="entry name" value="DIMETHYLADENOSINE TRANSFERASE-RELATED"/>
    <property type="match status" value="1"/>
</dbReference>
<evidence type="ECO:0000256" key="4">
    <source>
        <dbReference type="ARBA" id="ARBA00022679"/>
    </source>
</evidence>
<comment type="function">
    <text evidence="7">Specifically dimethylates two adjacent adenosines (A1518 and A1519) in the loop of a conserved hairpin near the 3'-end of 16S rRNA in the 30S particle. May play a critical role in biogenesis of 30S subunits.</text>
</comment>
<dbReference type="KEGG" id="sta:STHERM_c08660"/>
<dbReference type="GO" id="GO:0005829">
    <property type="term" value="C:cytosol"/>
    <property type="evidence" value="ECO:0007669"/>
    <property type="project" value="TreeGrafter"/>
</dbReference>
<dbReference type="HAMAP" id="MF_00607">
    <property type="entry name" value="16SrRNA_methyltr_A"/>
    <property type="match status" value="1"/>
</dbReference>
<dbReference type="InterPro" id="IPR001737">
    <property type="entry name" value="KsgA/Erm"/>
</dbReference>
<dbReference type="Gene3D" id="3.40.50.150">
    <property type="entry name" value="Vaccinia Virus protein VP39"/>
    <property type="match status" value="1"/>
</dbReference>
<dbReference type="PaxDb" id="665571-STHERM_c08660"/>
<keyword evidence="4 7" id="KW-0808">Transferase</keyword>
<reference key="1">
    <citation type="submission" date="2009-08" db="EMBL/GenBank/DDBJ databases">
        <title>The genome sequence of Spirochaeta thermophila DSM6192.</title>
        <authorList>
            <person name="Angelov A."/>
            <person name="Mientus M."/>
            <person name="Wittenberg S."/>
            <person name="Lehmann R."/>
            <person name="Liesegang H."/>
            <person name="Daniel R."/>
            <person name="Liebl W."/>
        </authorList>
    </citation>
    <scope>NUCLEOTIDE SEQUENCE</scope>
    <source>
        <strain>DSM 6192</strain>
    </source>
</reference>
<evidence type="ECO:0000256" key="5">
    <source>
        <dbReference type="ARBA" id="ARBA00022691"/>
    </source>
</evidence>
<dbReference type="InterPro" id="IPR029063">
    <property type="entry name" value="SAM-dependent_MTases_sf"/>
</dbReference>
<feature type="binding site" evidence="7 8">
    <location>
        <position position="120"/>
    </location>
    <ligand>
        <name>S-adenosyl-L-methionine</name>
        <dbReference type="ChEBI" id="CHEBI:59789"/>
    </ligand>
</feature>
<feature type="domain" description="Ribosomal RNA adenine methylase transferase N-terminal" evidence="9">
    <location>
        <begin position="35"/>
        <end position="204"/>
    </location>
</feature>
<gene>
    <name evidence="7" type="primary">rsmA</name>
    <name evidence="7" type="synonym">ksgA</name>
    <name evidence="10" type="ordered locus">STHERM_c08660</name>
</gene>
<dbReference type="EMBL" id="CP001698">
    <property type="protein sequence ID" value="ADN01815.1"/>
    <property type="molecule type" value="Genomic_DNA"/>
</dbReference>
<sequence length="283" mass="31836">MGETSYPIRMRELMARHGLSALKRFGQHFLVRDDVLGRIVQALDLHPGEQVWEIGPGIGALTAHLLDEGVEVVGFEIDRGFVSILREEFGGAPLTIVEGDVRDTWRTVYATRVPHRVVGNLPYNVATSIILDFLEGGLIVPQVFMVQKEVAERMAASVGSSAYGALSVIVATFYRCELLFHVPPTAFHPRPKVWSSVLRLHPVASPVPREHIPPFLSFVWDLFRYRRKMLKNVLLRSPLAARGVEGVVSLLERVGIDPTLRAEQLPLDRIHALWKEWKEEGTR</sequence>